<accession>A0A7Z0B134</accession>
<sequence length="37" mass="4162">MTAYSSVMCFAIRRAAAGALCFSLFRPIEHREAERAQ</sequence>
<organism evidence="1 2">
    <name type="scientific">Paraburkholderia bryophila</name>
    <dbReference type="NCBI Taxonomy" id="420952"/>
    <lineage>
        <taxon>Bacteria</taxon>
        <taxon>Pseudomonadati</taxon>
        <taxon>Pseudomonadota</taxon>
        <taxon>Betaproteobacteria</taxon>
        <taxon>Burkholderiales</taxon>
        <taxon>Burkholderiaceae</taxon>
        <taxon>Paraburkholderia</taxon>
    </lineage>
</organism>
<protein>
    <submittedName>
        <fullName evidence="1">Uncharacterized protein</fullName>
    </submittedName>
</protein>
<dbReference type="Proteomes" id="UP000572540">
    <property type="component" value="Unassembled WGS sequence"/>
</dbReference>
<evidence type="ECO:0000313" key="2">
    <source>
        <dbReference type="Proteomes" id="UP000572540"/>
    </source>
</evidence>
<dbReference type="AlphaFoldDB" id="A0A7Z0B134"/>
<dbReference type="EMBL" id="JACCAU010000001">
    <property type="protein sequence ID" value="NYH17436.1"/>
    <property type="molecule type" value="Genomic_DNA"/>
</dbReference>
<name>A0A7Z0B134_9BURK</name>
<gene>
    <name evidence="1" type="ORF">GGD41_004664</name>
</gene>
<proteinExistence type="predicted"/>
<comment type="caution">
    <text evidence="1">The sequence shown here is derived from an EMBL/GenBank/DDBJ whole genome shotgun (WGS) entry which is preliminary data.</text>
</comment>
<reference evidence="1 2" key="1">
    <citation type="submission" date="2020-07" db="EMBL/GenBank/DDBJ databases">
        <title>Exploring microbial biodiversity for novel pathways involved in the catabolism of aromatic compounds derived from lignin.</title>
        <authorList>
            <person name="Elkins J."/>
        </authorList>
    </citation>
    <scope>NUCLEOTIDE SEQUENCE [LARGE SCALE GENOMIC DNA]</scope>
    <source>
        <strain evidence="1 2">H2C3B</strain>
    </source>
</reference>
<evidence type="ECO:0000313" key="1">
    <source>
        <dbReference type="EMBL" id="NYH17436.1"/>
    </source>
</evidence>